<sequence length="476" mass="52752">MVEPINIKKEAYVETVVPSHALNKTTPLDIEPLSIKPPLPLQATIVPNPIEDIPLDNTNDPSPIEIQPSIQPSGLYGLGESSQLDRKPIDLSIVPFPQRLLPQFLIVDISDSSPQFCIEGQILNLYGTYKVGLDQLKYNRYLKLDLVDEECTDTIMVAINDPYIELYVDKLHLGDFVHIDSPVVRRKNRADGGSTLYTLYIDATTVISTAEPFPVSLTFAPDCKIRAFLDEIGAQQSSSGRSQLSTLAFVILQKHNSQSRFGGSVGDILVADGLLPSDRAFMSFVNSRKDDCQQLLQEMVVDGPVMCVARNIGAFLAKANTLSILDVTILLLVRSARLREELAAVFQAQTENLDYTREVVGTLRFVNFNSVLLEKHCKSQKVYRLRQAPYCGSCNNNTTIITTLKLEARIATKDKKLLDVQIIGVAVDLVLALDRTFNQIYAESVSEARDTLATTSRFGRFKINASGHVVAYQTES</sequence>
<evidence type="ECO:0000313" key="1">
    <source>
        <dbReference type="EMBL" id="KAI5075088.1"/>
    </source>
</evidence>
<gene>
    <name evidence="1" type="ORF">GOP47_0009164</name>
</gene>
<dbReference type="EMBL" id="JABFUD020000009">
    <property type="protein sequence ID" value="KAI5075088.1"/>
    <property type="molecule type" value="Genomic_DNA"/>
</dbReference>
<dbReference type="Proteomes" id="UP000886520">
    <property type="component" value="Chromosome 9"/>
</dbReference>
<organism evidence="1 2">
    <name type="scientific">Adiantum capillus-veneris</name>
    <name type="common">Maidenhair fern</name>
    <dbReference type="NCBI Taxonomy" id="13818"/>
    <lineage>
        <taxon>Eukaryota</taxon>
        <taxon>Viridiplantae</taxon>
        <taxon>Streptophyta</taxon>
        <taxon>Embryophyta</taxon>
        <taxon>Tracheophyta</taxon>
        <taxon>Polypodiopsida</taxon>
        <taxon>Polypodiidae</taxon>
        <taxon>Polypodiales</taxon>
        <taxon>Pteridineae</taxon>
        <taxon>Pteridaceae</taxon>
        <taxon>Vittarioideae</taxon>
        <taxon>Adiantum</taxon>
    </lineage>
</organism>
<name>A0A9D4UW35_ADICA</name>
<comment type="caution">
    <text evidence="1">The sequence shown here is derived from an EMBL/GenBank/DDBJ whole genome shotgun (WGS) entry which is preliminary data.</text>
</comment>
<accession>A0A9D4UW35</accession>
<evidence type="ECO:0000313" key="2">
    <source>
        <dbReference type="Proteomes" id="UP000886520"/>
    </source>
</evidence>
<reference evidence="1" key="1">
    <citation type="submission" date="2021-01" db="EMBL/GenBank/DDBJ databases">
        <title>Adiantum capillus-veneris genome.</title>
        <authorList>
            <person name="Fang Y."/>
            <person name="Liao Q."/>
        </authorList>
    </citation>
    <scope>NUCLEOTIDE SEQUENCE</scope>
    <source>
        <strain evidence="1">H3</strain>
        <tissue evidence="1">Leaf</tissue>
    </source>
</reference>
<dbReference type="AlphaFoldDB" id="A0A9D4UW35"/>
<keyword evidence="2" id="KW-1185">Reference proteome</keyword>
<proteinExistence type="predicted"/>
<protein>
    <submittedName>
        <fullName evidence="1">Uncharacterized protein</fullName>
    </submittedName>
</protein>